<dbReference type="InterPro" id="IPR007820">
    <property type="entry name" value="AbrB_fam"/>
</dbReference>
<name>A0A6H3FCD2_9BACT</name>
<dbReference type="RefSeq" id="WP_118229290.1">
    <property type="nucleotide sequence ID" value="NZ_JAQDZC010000001.1"/>
</dbReference>
<evidence type="ECO:0000256" key="1">
    <source>
        <dbReference type="SAM" id="Phobius"/>
    </source>
</evidence>
<evidence type="ECO:0000313" key="2">
    <source>
        <dbReference type="EMBL" id="TBH80696.1"/>
    </source>
</evidence>
<dbReference type="Proteomes" id="UP000292919">
    <property type="component" value="Unassembled WGS sequence"/>
</dbReference>
<dbReference type="InterPro" id="IPR017516">
    <property type="entry name" value="AbrB_dup"/>
</dbReference>
<dbReference type="Pfam" id="PF05145">
    <property type="entry name" value="AbrB"/>
    <property type="match status" value="1"/>
</dbReference>
<dbReference type="PANTHER" id="PTHR38457:SF1">
    <property type="entry name" value="REGULATOR ABRB-RELATED"/>
    <property type="match status" value="1"/>
</dbReference>
<dbReference type="EMBL" id="SIXC01000004">
    <property type="protein sequence ID" value="TBH80696.1"/>
    <property type="molecule type" value="Genomic_DNA"/>
</dbReference>
<accession>A0A6H3FCD2</accession>
<gene>
    <name evidence="2" type="ORF">EB812_03690</name>
</gene>
<dbReference type="AlphaFoldDB" id="A0A6H3FCD2"/>
<dbReference type="GO" id="GO:0016020">
    <property type="term" value="C:membrane"/>
    <property type="evidence" value="ECO:0007669"/>
    <property type="project" value="InterPro"/>
</dbReference>
<protein>
    <submittedName>
        <fullName evidence="2">AbrB family transcriptional regulator</fullName>
    </submittedName>
</protein>
<keyword evidence="1" id="KW-1133">Transmembrane helix</keyword>
<evidence type="ECO:0000313" key="3">
    <source>
        <dbReference type="Proteomes" id="UP000292919"/>
    </source>
</evidence>
<dbReference type="NCBIfam" id="TIGR03082">
    <property type="entry name" value="Gneg_AbrB_dup"/>
    <property type="match status" value="1"/>
</dbReference>
<dbReference type="GO" id="GO:0010468">
    <property type="term" value="P:regulation of gene expression"/>
    <property type="evidence" value="ECO:0007669"/>
    <property type="project" value="InterPro"/>
</dbReference>
<keyword evidence="1" id="KW-0472">Membrane</keyword>
<reference evidence="2 3" key="1">
    <citation type="submission" date="2018-12" db="EMBL/GenBank/DDBJ databases">
        <title>First genome draft of Desulfovibrio legallis sp. nov.</title>
        <authorList>
            <person name="Ben Dhia O."/>
            <person name="Najjari A."/>
            <person name="Ferjani R."/>
            <person name="Fhoula I."/>
            <person name="Fardeau M.-L."/>
            <person name="Boudabbous A."/>
            <person name="Ouzari H.I."/>
        </authorList>
    </citation>
    <scope>NUCLEOTIDE SEQUENCE [LARGE SCALE GENOMIC DNA]</scope>
    <source>
        <strain evidence="2 3">H1T</strain>
    </source>
</reference>
<feature type="transmembrane region" description="Helical" evidence="1">
    <location>
        <begin position="147"/>
        <end position="165"/>
    </location>
</feature>
<feature type="transmembrane region" description="Helical" evidence="1">
    <location>
        <begin position="51"/>
        <end position="69"/>
    </location>
</feature>
<organism evidence="2 3">
    <name type="scientific">Desulfovibrio legallii</name>
    <dbReference type="NCBI Taxonomy" id="571438"/>
    <lineage>
        <taxon>Bacteria</taxon>
        <taxon>Pseudomonadati</taxon>
        <taxon>Thermodesulfobacteriota</taxon>
        <taxon>Desulfovibrionia</taxon>
        <taxon>Desulfovibrionales</taxon>
        <taxon>Desulfovibrionaceae</taxon>
        <taxon>Desulfovibrio</taxon>
    </lineage>
</organism>
<sequence length="166" mass="17388">MGTIVLLFVVGLVGSALFDHFNLPGGAMTGAMLAVILFKSMGSVTTPPTPHWLRFVVYGCVGVLVGNMYNPGMLEAVRDTWPVMLLSTSMIMLAGIICTWVVARSGALSVGGAYLATSPGGFNAMVALSGGTGQEAPIVMVYHLVRIYTIVLLAPLVGRVLGVFIK</sequence>
<keyword evidence="1" id="KW-0812">Transmembrane</keyword>
<feature type="transmembrane region" description="Helical" evidence="1">
    <location>
        <begin position="81"/>
        <end position="103"/>
    </location>
</feature>
<comment type="caution">
    <text evidence="2">The sequence shown here is derived from an EMBL/GenBank/DDBJ whole genome shotgun (WGS) entry which is preliminary data.</text>
</comment>
<keyword evidence="3" id="KW-1185">Reference proteome</keyword>
<dbReference type="PANTHER" id="PTHR38457">
    <property type="entry name" value="REGULATOR ABRB-RELATED"/>
    <property type="match status" value="1"/>
</dbReference>
<proteinExistence type="predicted"/>